<evidence type="ECO:0000256" key="2">
    <source>
        <dbReference type="PROSITE-ProRule" id="PRU00708"/>
    </source>
</evidence>
<accession>A0ABM3BIN7</accession>
<dbReference type="Gene3D" id="1.25.40.10">
    <property type="entry name" value="Tetratricopeptide repeat domain"/>
    <property type="match status" value="1"/>
</dbReference>
<reference evidence="4" key="2">
    <citation type="submission" date="2025-08" db="UniProtKB">
        <authorList>
            <consortium name="RefSeq"/>
        </authorList>
    </citation>
    <scope>IDENTIFICATION</scope>
</reference>
<evidence type="ECO:0000313" key="4">
    <source>
        <dbReference type="RefSeq" id="XP_040966925.1"/>
    </source>
</evidence>
<gene>
    <name evidence="4" type="primary">LOC121227981</name>
</gene>
<keyword evidence="1" id="KW-0677">Repeat</keyword>
<dbReference type="GeneID" id="121227981"/>
<organism evidence="3 4">
    <name type="scientific">Gossypium hirsutum</name>
    <name type="common">Upland cotton</name>
    <name type="synonym">Gossypium mexicanum</name>
    <dbReference type="NCBI Taxonomy" id="3635"/>
    <lineage>
        <taxon>Eukaryota</taxon>
        <taxon>Viridiplantae</taxon>
        <taxon>Streptophyta</taxon>
        <taxon>Embryophyta</taxon>
        <taxon>Tracheophyta</taxon>
        <taxon>Spermatophyta</taxon>
        <taxon>Magnoliopsida</taxon>
        <taxon>eudicotyledons</taxon>
        <taxon>Gunneridae</taxon>
        <taxon>Pentapetalae</taxon>
        <taxon>rosids</taxon>
        <taxon>malvids</taxon>
        <taxon>Malvales</taxon>
        <taxon>Malvaceae</taxon>
        <taxon>Malvoideae</taxon>
        <taxon>Gossypium</taxon>
    </lineage>
</organism>
<dbReference type="InterPro" id="IPR011990">
    <property type="entry name" value="TPR-like_helical_dom_sf"/>
</dbReference>
<evidence type="ECO:0000256" key="1">
    <source>
        <dbReference type="ARBA" id="ARBA00022737"/>
    </source>
</evidence>
<reference evidence="3" key="1">
    <citation type="journal article" date="2020" name="Nat. Genet.">
        <title>Genomic diversifications of five Gossypium allopolyploid species and their impact on cotton improvement.</title>
        <authorList>
            <person name="Chen Z.J."/>
            <person name="Sreedasyam A."/>
            <person name="Ando A."/>
            <person name="Song Q."/>
            <person name="De Santiago L.M."/>
            <person name="Hulse-Kemp A.M."/>
            <person name="Ding M."/>
            <person name="Ye W."/>
            <person name="Kirkbride R.C."/>
            <person name="Jenkins J."/>
            <person name="Plott C."/>
            <person name="Lovell J."/>
            <person name="Lin Y.M."/>
            <person name="Vaughn R."/>
            <person name="Liu B."/>
            <person name="Simpson S."/>
            <person name="Scheffler B.E."/>
            <person name="Wen L."/>
            <person name="Saski C.A."/>
            <person name="Grover C.E."/>
            <person name="Hu G."/>
            <person name="Conover J.L."/>
            <person name="Carlson J.W."/>
            <person name="Shu S."/>
            <person name="Boston L.B."/>
            <person name="Williams M."/>
            <person name="Peterson D.G."/>
            <person name="McGee K."/>
            <person name="Jones D.C."/>
            <person name="Wendel J.F."/>
            <person name="Stelly D.M."/>
            <person name="Grimwood J."/>
            <person name="Schmutz J."/>
        </authorList>
    </citation>
    <scope>NUCLEOTIDE SEQUENCE [LARGE SCALE GENOMIC DNA]</scope>
    <source>
        <strain evidence="3">cv. TM-1</strain>
    </source>
</reference>
<sequence>MATLINSISFLTNPSPETTRRPSGFFYQIANLHYFSLSKGFSKVLATTQITISPKDSVFTLPNWKTGKSDSKSRELRLSDAYFHMEYMVGKGQKPDVVQATQLLYDLCKVNKMKKSIRVMEMMVDSGIIPDAASYTFLVNH</sequence>
<proteinExistence type="predicted"/>
<dbReference type="PROSITE" id="PS51375">
    <property type="entry name" value="PPR"/>
    <property type="match status" value="1"/>
</dbReference>
<keyword evidence="3" id="KW-1185">Reference proteome</keyword>
<evidence type="ECO:0000313" key="3">
    <source>
        <dbReference type="Proteomes" id="UP000818029"/>
    </source>
</evidence>
<dbReference type="InterPro" id="IPR002885">
    <property type="entry name" value="PPR_rpt"/>
</dbReference>
<dbReference type="RefSeq" id="XP_040966925.1">
    <property type="nucleotide sequence ID" value="XM_041110991.1"/>
</dbReference>
<name>A0ABM3BIN7_GOSHI</name>
<dbReference type="Proteomes" id="UP000818029">
    <property type="component" value="Chromosome A04"/>
</dbReference>
<feature type="repeat" description="PPR" evidence="2">
    <location>
        <begin position="96"/>
        <end position="130"/>
    </location>
</feature>
<protein>
    <submittedName>
        <fullName evidence="4">Pentatricopeptide repeat-containing protein At1g79080, chloroplastic-like</fullName>
    </submittedName>
</protein>